<proteinExistence type="predicted"/>
<evidence type="ECO:0000313" key="1">
    <source>
        <dbReference type="EMBL" id="UQC85711.1"/>
    </source>
</evidence>
<dbReference type="EMBL" id="CP019477">
    <property type="protein sequence ID" value="UQC85711.1"/>
    <property type="molecule type" value="Genomic_DNA"/>
</dbReference>
<dbReference type="Proteomes" id="UP000830671">
    <property type="component" value="Chromosome 5"/>
</dbReference>
<keyword evidence="2" id="KW-1185">Reference proteome</keyword>
<name>A0A9Q8SY62_9PEZI</name>
<dbReference type="PROSITE" id="PS51257">
    <property type="entry name" value="PROKAR_LIPOPROTEIN"/>
    <property type="match status" value="1"/>
</dbReference>
<reference evidence="1" key="1">
    <citation type="journal article" date="2021" name="Mol. Plant Microbe Interact.">
        <title>Complete Genome Sequence of the Plant-Pathogenic Fungus Colletotrichum lupini.</title>
        <authorList>
            <person name="Baroncelli R."/>
            <person name="Pensec F."/>
            <person name="Da Lio D."/>
            <person name="Boufleur T."/>
            <person name="Vicente I."/>
            <person name="Sarrocco S."/>
            <person name="Picot A."/>
            <person name="Baraldi E."/>
            <person name="Sukno S."/>
            <person name="Thon M."/>
            <person name="Le Floch G."/>
        </authorList>
    </citation>
    <scope>NUCLEOTIDE SEQUENCE</scope>
    <source>
        <strain evidence="1">IMI 504893</strain>
    </source>
</reference>
<dbReference type="AlphaFoldDB" id="A0A9Q8SY62"/>
<gene>
    <name evidence="1" type="ORF">CLUP02_11210</name>
</gene>
<organism evidence="1 2">
    <name type="scientific">Colletotrichum lupini</name>
    <dbReference type="NCBI Taxonomy" id="145971"/>
    <lineage>
        <taxon>Eukaryota</taxon>
        <taxon>Fungi</taxon>
        <taxon>Dikarya</taxon>
        <taxon>Ascomycota</taxon>
        <taxon>Pezizomycotina</taxon>
        <taxon>Sordariomycetes</taxon>
        <taxon>Hypocreomycetidae</taxon>
        <taxon>Glomerellales</taxon>
        <taxon>Glomerellaceae</taxon>
        <taxon>Colletotrichum</taxon>
        <taxon>Colletotrichum acutatum species complex</taxon>
    </lineage>
</organism>
<dbReference type="GeneID" id="73345188"/>
<evidence type="ECO:0000313" key="2">
    <source>
        <dbReference type="Proteomes" id="UP000830671"/>
    </source>
</evidence>
<sequence length="87" mass="9977">MVDNEFRRLTTLREYLINQSSIQGCRMVRNFALAFAEFFEARIGSNTSTPVYAELPVRIIWAKLFSVDIVLLVFNSGLKVHPPMTQP</sequence>
<protein>
    <submittedName>
        <fullName evidence="1">Uncharacterized protein</fullName>
    </submittedName>
</protein>
<dbReference type="RefSeq" id="XP_049147323.1">
    <property type="nucleotide sequence ID" value="XM_049290178.1"/>
</dbReference>
<dbReference type="KEGG" id="clup:CLUP02_11210"/>
<accession>A0A9Q8SY62</accession>